<name>A0A495PTK6_9FLAO</name>
<keyword evidence="2" id="KW-1185">Reference proteome</keyword>
<evidence type="ECO:0000313" key="1">
    <source>
        <dbReference type="EMBL" id="RKS53090.1"/>
    </source>
</evidence>
<evidence type="ECO:0000313" key="2">
    <source>
        <dbReference type="Proteomes" id="UP000276282"/>
    </source>
</evidence>
<dbReference type="RefSeq" id="WP_121345120.1">
    <property type="nucleotide sequence ID" value="NZ_RBLG01000002.1"/>
</dbReference>
<sequence>MAKILSVKPSEFPEIIEVGTDSSIIPVHTKIEFHAVDLRLEMEYMLYLYAYDIRGKEDIPIILNNWDESTISAIPQETEDDMLGKISIHIIATSRIQSIDSKLKLKLGILNKNKHYERRHLKIFAELIPAVGVASKWSDAFEAGVAH</sequence>
<comment type="caution">
    <text evidence="1">The sequence shown here is derived from an EMBL/GenBank/DDBJ whole genome shotgun (WGS) entry which is preliminary data.</text>
</comment>
<dbReference type="OrthoDB" id="1162358at2"/>
<organism evidence="1 2">
    <name type="scientific">Gillisia mitskevichiae</name>
    <dbReference type="NCBI Taxonomy" id="270921"/>
    <lineage>
        <taxon>Bacteria</taxon>
        <taxon>Pseudomonadati</taxon>
        <taxon>Bacteroidota</taxon>
        <taxon>Flavobacteriia</taxon>
        <taxon>Flavobacteriales</taxon>
        <taxon>Flavobacteriaceae</taxon>
        <taxon>Gillisia</taxon>
    </lineage>
</organism>
<dbReference type="Proteomes" id="UP000276282">
    <property type="component" value="Unassembled WGS sequence"/>
</dbReference>
<dbReference type="EMBL" id="RBLG01000002">
    <property type="protein sequence ID" value="RKS53090.1"/>
    <property type="molecule type" value="Genomic_DNA"/>
</dbReference>
<proteinExistence type="predicted"/>
<dbReference type="AlphaFoldDB" id="A0A495PTK6"/>
<reference evidence="1 2" key="1">
    <citation type="submission" date="2018-10" db="EMBL/GenBank/DDBJ databases">
        <title>Genomic Encyclopedia of Archaeal and Bacterial Type Strains, Phase II (KMG-II): from individual species to whole genera.</title>
        <authorList>
            <person name="Goeker M."/>
        </authorList>
    </citation>
    <scope>NUCLEOTIDE SEQUENCE [LARGE SCALE GENOMIC DNA]</scope>
    <source>
        <strain evidence="1 2">DSM 19839</strain>
    </source>
</reference>
<accession>A0A495PTK6</accession>
<protein>
    <submittedName>
        <fullName evidence="1">Uncharacterized protein</fullName>
    </submittedName>
</protein>
<gene>
    <name evidence="1" type="ORF">BC962_1336</name>
</gene>